<gene>
    <name evidence="9" type="ORF">BDV40DRAFT_288640</name>
</gene>
<evidence type="ECO:0000259" key="8">
    <source>
        <dbReference type="Pfam" id="PF20684"/>
    </source>
</evidence>
<dbReference type="EMBL" id="ML738631">
    <property type="protein sequence ID" value="KAE8162204.1"/>
    <property type="molecule type" value="Genomic_DNA"/>
</dbReference>
<feature type="transmembrane region" description="Helical" evidence="7">
    <location>
        <begin position="242"/>
        <end position="261"/>
    </location>
</feature>
<reference evidence="9 10" key="1">
    <citation type="submission" date="2019-04" db="EMBL/GenBank/DDBJ databases">
        <title>Friends and foes A comparative genomics study of 23 Aspergillus species from section Flavi.</title>
        <authorList>
            <consortium name="DOE Joint Genome Institute"/>
            <person name="Kjaerbolling I."/>
            <person name="Vesth T."/>
            <person name="Frisvad J.C."/>
            <person name="Nybo J.L."/>
            <person name="Theobald S."/>
            <person name="Kildgaard S."/>
            <person name="Isbrandt T."/>
            <person name="Kuo A."/>
            <person name="Sato A."/>
            <person name="Lyhne E.K."/>
            <person name="Kogle M.E."/>
            <person name="Wiebenga A."/>
            <person name="Kun R.S."/>
            <person name="Lubbers R.J."/>
            <person name="Makela M.R."/>
            <person name="Barry K."/>
            <person name="Chovatia M."/>
            <person name="Clum A."/>
            <person name="Daum C."/>
            <person name="Haridas S."/>
            <person name="He G."/>
            <person name="LaButti K."/>
            <person name="Lipzen A."/>
            <person name="Mondo S."/>
            <person name="Riley R."/>
            <person name="Salamov A."/>
            <person name="Simmons B.A."/>
            <person name="Magnuson J.K."/>
            <person name="Henrissat B."/>
            <person name="Mortensen U.H."/>
            <person name="Larsen T.O."/>
            <person name="Devries R.P."/>
            <person name="Grigoriev I.V."/>
            <person name="Machida M."/>
            <person name="Baker S.E."/>
            <person name="Andersen M.R."/>
        </authorList>
    </citation>
    <scope>NUCLEOTIDE SEQUENCE [LARGE SCALE GENOMIC DNA]</scope>
    <source>
        <strain evidence="9 10">CBS 117626</strain>
    </source>
</reference>
<feature type="compositionally biased region" description="Basic residues" evidence="6">
    <location>
        <begin position="291"/>
        <end position="303"/>
    </location>
</feature>
<feature type="transmembrane region" description="Helical" evidence="7">
    <location>
        <begin position="207"/>
        <end position="230"/>
    </location>
</feature>
<dbReference type="AlphaFoldDB" id="A0A5N6UUF0"/>
<comment type="subcellular location">
    <subcellularLocation>
        <location evidence="1">Membrane</location>
        <topology evidence="1">Multi-pass membrane protein</topology>
    </subcellularLocation>
</comment>
<evidence type="ECO:0000256" key="6">
    <source>
        <dbReference type="SAM" id="MobiDB-lite"/>
    </source>
</evidence>
<comment type="similarity">
    <text evidence="5">Belongs to the SAT4 family.</text>
</comment>
<feature type="transmembrane region" description="Helical" evidence="7">
    <location>
        <begin position="90"/>
        <end position="111"/>
    </location>
</feature>
<dbReference type="PANTHER" id="PTHR33048:SF165">
    <property type="entry name" value="INTEGRAL MEMBRANE PROTEIN"/>
    <property type="match status" value="1"/>
</dbReference>
<feature type="transmembrane region" description="Helical" evidence="7">
    <location>
        <begin position="12"/>
        <end position="33"/>
    </location>
</feature>
<evidence type="ECO:0000256" key="3">
    <source>
        <dbReference type="ARBA" id="ARBA00022989"/>
    </source>
</evidence>
<dbReference type="InterPro" id="IPR052337">
    <property type="entry name" value="SAT4-like"/>
</dbReference>
<feature type="domain" description="Rhodopsin" evidence="8">
    <location>
        <begin position="29"/>
        <end position="255"/>
    </location>
</feature>
<feature type="transmembrane region" description="Helical" evidence="7">
    <location>
        <begin position="45"/>
        <end position="70"/>
    </location>
</feature>
<evidence type="ECO:0000256" key="4">
    <source>
        <dbReference type="ARBA" id="ARBA00023136"/>
    </source>
</evidence>
<protein>
    <recommendedName>
        <fullName evidence="8">Rhodopsin domain-containing protein</fullName>
    </recommendedName>
</protein>
<dbReference type="Proteomes" id="UP000326950">
    <property type="component" value="Unassembled WGS sequence"/>
</dbReference>
<feature type="transmembrane region" description="Helical" evidence="7">
    <location>
        <begin position="123"/>
        <end position="145"/>
    </location>
</feature>
<keyword evidence="2 7" id="KW-0812">Transmembrane</keyword>
<evidence type="ECO:0000256" key="2">
    <source>
        <dbReference type="ARBA" id="ARBA00022692"/>
    </source>
</evidence>
<name>A0A5N6UUF0_ASPTM</name>
<dbReference type="GO" id="GO:0016020">
    <property type="term" value="C:membrane"/>
    <property type="evidence" value="ECO:0007669"/>
    <property type="project" value="UniProtKB-SubCell"/>
</dbReference>
<evidence type="ECO:0000313" key="10">
    <source>
        <dbReference type="Proteomes" id="UP000326950"/>
    </source>
</evidence>
<feature type="transmembrane region" description="Helical" evidence="7">
    <location>
        <begin position="176"/>
        <end position="195"/>
    </location>
</feature>
<evidence type="ECO:0000256" key="7">
    <source>
        <dbReference type="SAM" id="Phobius"/>
    </source>
</evidence>
<evidence type="ECO:0000313" key="9">
    <source>
        <dbReference type="EMBL" id="KAE8162204.1"/>
    </source>
</evidence>
<dbReference type="PANTHER" id="PTHR33048">
    <property type="entry name" value="PTH11-LIKE INTEGRAL MEMBRANE PROTEIN (AFU_ORTHOLOGUE AFUA_5G11245)"/>
    <property type="match status" value="1"/>
</dbReference>
<dbReference type="OrthoDB" id="4470227at2759"/>
<proteinExistence type="inferred from homology"/>
<evidence type="ECO:0000256" key="5">
    <source>
        <dbReference type="ARBA" id="ARBA00038359"/>
    </source>
</evidence>
<accession>A0A5N6UUF0</accession>
<keyword evidence="10" id="KW-1185">Reference proteome</keyword>
<feature type="region of interest" description="Disordered" evidence="6">
    <location>
        <begin position="288"/>
        <end position="324"/>
    </location>
</feature>
<sequence>MVDSLGGHGPTLLIVTWAKFAIALSLLLARVYTTLRITRRTRIDLYLTLFTFAIGMESLIALTLSIFHGLGQDATTLTQGQAAMAIKWSWVNQLSALFAIAMGKLAIVAFLQHLHGPEDRWKVAILWVVALSSLVINVIIIIIVLTQCHPLSKLWDDKLAGTCDYLRTHNSAFFQGSWFALCDIILALHPVSFFWNVHLRLPVKTGLCILMGLGVIACICSIVKTTYLRVLLKTENVTTEMWVILIVGCIPPIRPLLMIMFHKILTSARSETGRYNKHSRDETELQWYSRPSKHTPKAPKPHPHGTDLLISTTNGKGSEESILSVEDGTIVKTTDISLTYEVPTGSRERGAPYGQVLPRERI</sequence>
<organism evidence="9 10">
    <name type="scientific">Aspergillus tamarii</name>
    <dbReference type="NCBI Taxonomy" id="41984"/>
    <lineage>
        <taxon>Eukaryota</taxon>
        <taxon>Fungi</taxon>
        <taxon>Dikarya</taxon>
        <taxon>Ascomycota</taxon>
        <taxon>Pezizomycotina</taxon>
        <taxon>Eurotiomycetes</taxon>
        <taxon>Eurotiomycetidae</taxon>
        <taxon>Eurotiales</taxon>
        <taxon>Aspergillaceae</taxon>
        <taxon>Aspergillus</taxon>
        <taxon>Aspergillus subgen. Circumdati</taxon>
    </lineage>
</organism>
<dbReference type="Pfam" id="PF20684">
    <property type="entry name" value="Fung_rhodopsin"/>
    <property type="match status" value="1"/>
</dbReference>
<evidence type="ECO:0000256" key="1">
    <source>
        <dbReference type="ARBA" id="ARBA00004141"/>
    </source>
</evidence>
<keyword evidence="3 7" id="KW-1133">Transmembrane helix</keyword>
<feature type="region of interest" description="Disordered" evidence="6">
    <location>
        <begin position="342"/>
        <end position="362"/>
    </location>
</feature>
<keyword evidence="4 7" id="KW-0472">Membrane</keyword>
<dbReference type="InterPro" id="IPR049326">
    <property type="entry name" value="Rhodopsin_dom_fungi"/>
</dbReference>